<reference evidence="1 2" key="1">
    <citation type="submission" date="2014-12" db="EMBL/GenBank/DDBJ databases">
        <title>Genome assembly of Enhygromyxa salina DSM 15201.</title>
        <authorList>
            <person name="Sharma G."/>
            <person name="Subramanian S."/>
        </authorList>
    </citation>
    <scope>NUCLEOTIDE SEQUENCE [LARGE SCALE GENOMIC DNA]</scope>
    <source>
        <strain evidence="1 2">DSM 15201</strain>
    </source>
</reference>
<evidence type="ECO:0000313" key="2">
    <source>
        <dbReference type="Proteomes" id="UP000031599"/>
    </source>
</evidence>
<comment type="caution">
    <text evidence="1">The sequence shown here is derived from an EMBL/GenBank/DDBJ whole genome shotgun (WGS) entry which is preliminary data.</text>
</comment>
<evidence type="ECO:0000313" key="1">
    <source>
        <dbReference type="EMBL" id="KIG18332.1"/>
    </source>
</evidence>
<protein>
    <submittedName>
        <fullName evidence="1">Uncharacterized protein</fullName>
    </submittedName>
</protein>
<dbReference type="Proteomes" id="UP000031599">
    <property type="component" value="Unassembled WGS sequence"/>
</dbReference>
<sequence length="101" mass="10588">MDESTVAVCDEVQQFQTTPCSDVCADAGLDEVGCLESEKGEQSCWCTSEDTPCDPSSVPTCVDDTTIAVCEMGVWAFVECEIVCGGPAACDPFQQPATCGC</sequence>
<organism evidence="1 2">
    <name type="scientific">Enhygromyxa salina</name>
    <dbReference type="NCBI Taxonomy" id="215803"/>
    <lineage>
        <taxon>Bacteria</taxon>
        <taxon>Pseudomonadati</taxon>
        <taxon>Myxococcota</taxon>
        <taxon>Polyangia</taxon>
        <taxon>Nannocystales</taxon>
        <taxon>Nannocystaceae</taxon>
        <taxon>Enhygromyxa</taxon>
    </lineage>
</organism>
<proteinExistence type="predicted"/>
<accession>A0A0C2DFD5</accession>
<gene>
    <name evidence="1" type="ORF">DB30_01441</name>
</gene>
<dbReference type="EMBL" id="JMCC02000013">
    <property type="protein sequence ID" value="KIG18332.1"/>
    <property type="molecule type" value="Genomic_DNA"/>
</dbReference>
<name>A0A0C2DFD5_9BACT</name>
<dbReference type="AlphaFoldDB" id="A0A0C2DFD5"/>